<dbReference type="GO" id="GO:0008360">
    <property type="term" value="P:regulation of cell shape"/>
    <property type="evidence" value="ECO:0007669"/>
    <property type="project" value="UniProtKB-KW"/>
</dbReference>
<comment type="function">
    <text evidence="1">Removes C-terminal D-alanyl residues from sugar-peptide cell wall precursors.</text>
</comment>
<evidence type="ECO:0000256" key="9">
    <source>
        <dbReference type="ARBA" id="ARBA00022960"/>
    </source>
</evidence>
<dbReference type="PRINTS" id="PR00725">
    <property type="entry name" value="DADACBPTASE1"/>
</dbReference>
<dbReference type="Pfam" id="PF00768">
    <property type="entry name" value="Peptidase_S11"/>
    <property type="match status" value="1"/>
</dbReference>
<feature type="binding site" evidence="14">
    <location>
        <position position="221"/>
    </location>
    <ligand>
        <name>substrate</name>
    </ligand>
</feature>
<evidence type="ECO:0000256" key="1">
    <source>
        <dbReference type="ARBA" id="ARBA00003217"/>
    </source>
</evidence>
<evidence type="ECO:0000256" key="3">
    <source>
        <dbReference type="ARBA" id="ARBA00007164"/>
    </source>
</evidence>
<feature type="active site" description="Acyl-ester intermediate" evidence="13">
    <location>
        <position position="57"/>
    </location>
</feature>
<evidence type="ECO:0000256" key="8">
    <source>
        <dbReference type="ARBA" id="ARBA00022801"/>
    </source>
</evidence>
<dbReference type="InterPro" id="IPR001967">
    <property type="entry name" value="Peptidase_S11_N"/>
</dbReference>
<keyword evidence="9" id="KW-0133">Cell shape</keyword>
<dbReference type="Gene3D" id="2.60.410.10">
    <property type="entry name" value="D-Ala-D-Ala carboxypeptidase, C-terminal domain"/>
    <property type="match status" value="1"/>
</dbReference>
<organism evidence="18 19">
    <name type="scientific">Teichococcus deserti</name>
    <dbReference type="NCBI Taxonomy" id="1817963"/>
    <lineage>
        <taxon>Bacteria</taxon>
        <taxon>Pseudomonadati</taxon>
        <taxon>Pseudomonadota</taxon>
        <taxon>Alphaproteobacteria</taxon>
        <taxon>Acetobacterales</taxon>
        <taxon>Roseomonadaceae</taxon>
        <taxon>Roseomonas</taxon>
    </lineage>
</organism>
<dbReference type="SMART" id="SM00936">
    <property type="entry name" value="PBP5_C"/>
    <property type="match status" value="1"/>
</dbReference>
<reference evidence="18 19" key="1">
    <citation type="submission" date="2016-10" db="EMBL/GenBank/DDBJ databases">
        <title>Draft Genome sequence of Roseomonas sp. strain M3.</title>
        <authorList>
            <person name="Subhash Y."/>
            <person name="Lee S."/>
        </authorList>
    </citation>
    <scope>NUCLEOTIDE SEQUENCE [LARGE SCALE GENOMIC DNA]</scope>
    <source>
        <strain evidence="18 19">M3</strain>
    </source>
</reference>
<dbReference type="SUPFAM" id="SSF56601">
    <property type="entry name" value="beta-lactamase/transpeptidase-like"/>
    <property type="match status" value="1"/>
</dbReference>
<keyword evidence="7 16" id="KW-0732">Signal</keyword>
<evidence type="ECO:0000256" key="14">
    <source>
        <dbReference type="PIRSR" id="PIRSR618044-2"/>
    </source>
</evidence>
<dbReference type="GO" id="GO:0009002">
    <property type="term" value="F:serine-type D-Ala-D-Ala carboxypeptidase activity"/>
    <property type="evidence" value="ECO:0007669"/>
    <property type="project" value="UniProtKB-EC"/>
</dbReference>
<accession>A0A1V2GWW8</accession>
<dbReference type="InterPro" id="IPR018044">
    <property type="entry name" value="Peptidase_S11"/>
</dbReference>
<dbReference type="Proteomes" id="UP000188879">
    <property type="component" value="Unassembled WGS sequence"/>
</dbReference>
<proteinExistence type="inferred from homology"/>
<evidence type="ECO:0000256" key="6">
    <source>
        <dbReference type="ARBA" id="ARBA00022670"/>
    </source>
</evidence>
<feature type="active site" description="Proton acceptor" evidence="13">
    <location>
        <position position="60"/>
    </location>
</feature>
<keyword evidence="8" id="KW-0378">Hydrolase</keyword>
<evidence type="ECO:0000256" key="5">
    <source>
        <dbReference type="ARBA" id="ARBA00022645"/>
    </source>
</evidence>
<dbReference type="RefSeq" id="WP_076960183.1">
    <property type="nucleotide sequence ID" value="NZ_MLCO01000337.1"/>
</dbReference>
<evidence type="ECO:0000256" key="2">
    <source>
        <dbReference type="ARBA" id="ARBA00004752"/>
    </source>
</evidence>
<dbReference type="Pfam" id="PF07943">
    <property type="entry name" value="PBP5_C"/>
    <property type="match status" value="1"/>
</dbReference>
<dbReference type="EMBL" id="MLCO01000337">
    <property type="protein sequence ID" value="ONG45830.1"/>
    <property type="molecule type" value="Genomic_DNA"/>
</dbReference>
<evidence type="ECO:0000256" key="11">
    <source>
        <dbReference type="ARBA" id="ARBA00023316"/>
    </source>
</evidence>
<evidence type="ECO:0000256" key="13">
    <source>
        <dbReference type="PIRSR" id="PIRSR618044-1"/>
    </source>
</evidence>
<evidence type="ECO:0000256" key="10">
    <source>
        <dbReference type="ARBA" id="ARBA00022984"/>
    </source>
</evidence>
<dbReference type="EC" id="3.4.16.4" evidence="4"/>
<keyword evidence="10" id="KW-0573">Peptidoglycan synthesis</keyword>
<feature type="signal peptide" evidence="16">
    <location>
        <begin position="1"/>
        <end position="21"/>
    </location>
</feature>
<feature type="domain" description="Peptidase S11 D-Ala-D-Ala carboxypeptidase A C-terminal" evidence="17">
    <location>
        <begin position="278"/>
        <end position="368"/>
    </location>
</feature>
<evidence type="ECO:0000313" key="19">
    <source>
        <dbReference type="Proteomes" id="UP000188879"/>
    </source>
</evidence>
<keyword evidence="19" id="KW-1185">Reference proteome</keyword>
<dbReference type="GO" id="GO:0006508">
    <property type="term" value="P:proteolysis"/>
    <property type="evidence" value="ECO:0007669"/>
    <property type="project" value="UniProtKB-KW"/>
</dbReference>
<comment type="pathway">
    <text evidence="2">Cell wall biogenesis; peptidoglycan biosynthesis.</text>
</comment>
<comment type="caution">
    <text evidence="18">The sequence shown here is derived from an EMBL/GenBank/DDBJ whole genome shotgun (WGS) entry which is preliminary data.</text>
</comment>
<evidence type="ECO:0000256" key="16">
    <source>
        <dbReference type="SAM" id="SignalP"/>
    </source>
</evidence>
<comment type="catalytic activity">
    <reaction evidence="12">
        <text>Preferential cleavage: (Ac)2-L-Lys-D-Ala-|-D-Ala. Also transpeptidation of peptidyl-alanyl moieties that are N-acyl substituents of D-alanine.</text>
        <dbReference type="EC" id="3.4.16.4"/>
    </reaction>
</comment>
<dbReference type="GO" id="GO:0009252">
    <property type="term" value="P:peptidoglycan biosynthetic process"/>
    <property type="evidence" value="ECO:0007669"/>
    <property type="project" value="UniProtKB-UniPathway"/>
</dbReference>
<evidence type="ECO:0000313" key="18">
    <source>
        <dbReference type="EMBL" id="ONG45830.1"/>
    </source>
</evidence>
<dbReference type="OrthoDB" id="7252792at2"/>
<sequence length="388" mass="41091">MCRPLPLLAALISLAAAPAHAQPAPPGVPAAAWLVYDRAAGQVLASANAGQRWEPASLTKLMTAYLVFEAVRDGRLGWQQVVAAPATVRRVGTEESRMYLQPGNRLSVRRLIEGLLIISANDAAVTLATAVDGGEAAFVARMNAAAARLGMTGTHFNNPSGIPGPTHYTTAEDLLRLTLAFDRDFPDVYAITRAPQFRYRAFHGQASNPLLAQDAAVDGFKTGHTEAAGYNIVISARQRRIGAAGQPRDLVAVLLGTPSKGDRARGAELLLDYAGSAFHLAEVFAAGQEIQRLRVPGSAEGEVGLGVEATQRMALAAGSAATLRVTLKDDADIFAPLPQGAVLGEVEAVQGEQVLARAPLITLQEATPAAWPLRFYDWVAVRLARWIG</sequence>
<feature type="chain" id="PRO_5012640678" description="serine-type D-Ala-D-Ala carboxypeptidase" evidence="16">
    <location>
        <begin position="22"/>
        <end position="388"/>
    </location>
</feature>
<protein>
    <recommendedName>
        <fullName evidence="4">serine-type D-Ala-D-Ala carboxypeptidase</fullName>
        <ecNumber evidence="4">3.4.16.4</ecNumber>
    </recommendedName>
</protein>
<dbReference type="PANTHER" id="PTHR21581">
    <property type="entry name" value="D-ALANYL-D-ALANINE CARBOXYPEPTIDASE"/>
    <property type="match status" value="1"/>
</dbReference>
<comment type="similarity">
    <text evidence="3 15">Belongs to the peptidase S11 family.</text>
</comment>
<dbReference type="AlphaFoldDB" id="A0A1V2GWW8"/>
<dbReference type="InterPro" id="IPR037167">
    <property type="entry name" value="Peptidase_S11_C_sf"/>
</dbReference>
<dbReference type="UniPathway" id="UPA00219"/>
<dbReference type="SUPFAM" id="SSF69189">
    <property type="entry name" value="Penicillin-binding protein associated domain"/>
    <property type="match status" value="1"/>
</dbReference>
<keyword evidence="5" id="KW-0121">Carboxypeptidase</keyword>
<name>A0A1V2GWW8_9PROT</name>
<dbReference type="Gene3D" id="3.40.710.10">
    <property type="entry name" value="DD-peptidase/beta-lactamase superfamily"/>
    <property type="match status" value="1"/>
</dbReference>
<evidence type="ECO:0000256" key="4">
    <source>
        <dbReference type="ARBA" id="ARBA00012448"/>
    </source>
</evidence>
<keyword evidence="11" id="KW-0961">Cell wall biogenesis/degradation</keyword>
<dbReference type="InterPro" id="IPR012907">
    <property type="entry name" value="Peptidase_S11_C"/>
</dbReference>
<dbReference type="InterPro" id="IPR012338">
    <property type="entry name" value="Beta-lactam/transpept-like"/>
</dbReference>
<evidence type="ECO:0000259" key="17">
    <source>
        <dbReference type="SMART" id="SM00936"/>
    </source>
</evidence>
<dbReference type="InterPro" id="IPR015956">
    <property type="entry name" value="Peniciliin-bd_prot_C_sf"/>
</dbReference>
<evidence type="ECO:0000256" key="15">
    <source>
        <dbReference type="RuleBase" id="RU004016"/>
    </source>
</evidence>
<dbReference type="GO" id="GO:0071555">
    <property type="term" value="P:cell wall organization"/>
    <property type="evidence" value="ECO:0007669"/>
    <property type="project" value="UniProtKB-KW"/>
</dbReference>
<evidence type="ECO:0000256" key="7">
    <source>
        <dbReference type="ARBA" id="ARBA00022729"/>
    </source>
</evidence>
<evidence type="ECO:0000256" key="12">
    <source>
        <dbReference type="ARBA" id="ARBA00034000"/>
    </source>
</evidence>
<keyword evidence="6" id="KW-0645">Protease</keyword>
<dbReference type="PANTHER" id="PTHR21581:SF6">
    <property type="entry name" value="TRAFFICKING PROTEIN PARTICLE COMPLEX SUBUNIT 12"/>
    <property type="match status" value="1"/>
</dbReference>
<feature type="active site" evidence="13">
    <location>
        <position position="119"/>
    </location>
</feature>
<gene>
    <name evidence="18" type="ORF">BKE38_26040</name>
</gene>